<dbReference type="Proteomes" id="UP001196413">
    <property type="component" value="Unassembled WGS sequence"/>
</dbReference>
<reference evidence="1" key="1">
    <citation type="submission" date="2021-06" db="EMBL/GenBank/DDBJ databases">
        <title>Parelaphostrongylus tenuis whole genome reference sequence.</title>
        <authorList>
            <person name="Garwood T.J."/>
            <person name="Larsen P.A."/>
            <person name="Fountain-Jones N.M."/>
            <person name="Garbe J.R."/>
            <person name="Macchietto M.G."/>
            <person name="Kania S.A."/>
            <person name="Gerhold R.W."/>
            <person name="Richards J.E."/>
            <person name="Wolf T.M."/>
        </authorList>
    </citation>
    <scope>NUCLEOTIDE SEQUENCE</scope>
    <source>
        <strain evidence="1">MNPRO001-30</strain>
        <tissue evidence="1">Meninges</tissue>
    </source>
</reference>
<sequence length="70" mass="7911">MEEIDVTVVTAFGDVRFLEHEEENLFVLHKHRFPDLIGSHFSTGVVETGQHSLPLADTCCYDNDSFSKAK</sequence>
<comment type="caution">
    <text evidence="1">The sequence shown here is derived from an EMBL/GenBank/DDBJ whole genome shotgun (WGS) entry which is preliminary data.</text>
</comment>
<evidence type="ECO:0000313" key="2">
    <source>
        <dbReference type="Proteomes" id="UP001196413"/>
    </source>
</evidence>
<keyword evidence="2" id="KW-1185">Reference proteome</keyword>
<proteinExistence type="predicted"/>
<name>A0AAD5QE45_PARTN</name>
<protein>
    <submittedName>
        <fullName evidence="1">Uncharacterized protein</fullName>
    </submittedName>
</protein>
<gene>
    <name evidence="1" type="ORF">KIN20_003187</name>
</gene>
<dbReference type="EMBL" id="JAHQIW010000415">
    <property type="protein sequence ID" value="KAJ1347982.1"/>
    <property type="molecule type" value="Genomic_DNA"/>
</dbReference>
<organism evidence="1 2">
    <name type="scientific">Parelaphostrongylus tenuis</name>
    <name type="common">Meningeal worm</name>
    <dbReference type="NCBI Taxonomy" id="148309"/>
    <lineage>
        <taxon>Eukaryota</taxon>
        <taxon>Metazoa</taxon>
        <taxon>Ecdysozoa</taxon>
        <taxon>Nematoda</taxon>
        <taxon>Chromadorea</taxon>
        <taxon>Rhabditida</taxon>
        <taxon>Rhabditina</taxon>
        <taxon>Rhabditomorpha</taxon>
        <taxon>Strongyloidea</taxon>
        <taxon>Metastrongylidae</taxon>
        <taxon>Parelaphostrongylus</taxon>
    </lineage>
</organism>
<dbReference type="AlphaFoldDB" id="A0AAD5QE45"/>
<accession>A0AAD5QE45</accession>
<evidence type="ECO:0000313" key="1">
    <source>
        <dbReference type="EMBL" id="KAJ1347982.1"/>
    </source>
</evidence>